<protein>
    <recommendedName>
        <fullName evidence="4">DUF3147 family protein</fullName>
    </recommendedName>
</protein>
<dbReference type="InterPro" id="IPR021493">
    <property type="entry name" value="DUF3147"/>
</dbReference>
<keyword evidence="1" id="KW-1133">Transmembrane helix</keyword>
<proteinExistence type="predicted"/>
<organism evidence="2 3">
    <name type="scientific">Sphaerisporangium krabiense</name>
    <dbReference type="NCBI Taxonomy" id="763782"/>
    <lineage>
        <taxon>Bacteria</taxon>
        <taxon>Bacillati</taxon>
        <taxon>Actinomycetota</taxon>
        <taxon>Actinomycetes</taxon>
        <taxon>Streptosporangiales</taxon>
        <taxon>Streptosporangiaceae</taxon>
        <taxon>Sphaerisporangium</taxon>
    </lineage>
</organism>
<feature type="transmembrane region" description="Helical" evidence="1">
    <location>
        <begin position="81"/>
        <end position="100"/>
    </location>
</feature>
<accession>A0A7W8Z2F8</accession>
<keyword evidence="1" id="KW-0812">Transmembrane</keyword>
<feature type="transmembrane region" description="Helical" evidence="1">
    <location>
        <begin position="106"/>
        <end position="127"/>
    </location>
</feature>
<feature type="transmembrane region" description="Helical" evidence="1">
    <location>
        <begin position="21"/>
        <end position="40"/>
    </location>
</feature>
<evidence type="ECO:0000256" key="1">
    <source>
        <dbReference type="SAM" id="Phobius"/>
    </source>
</evidence>
<evidence type="ECO:0000313" key="3">
    <source>
        <dbReference type="Proteomes" id="UP000588112"/>
    </source>
</evidence>
<dbReference type="AlphaFoldDB" id="A0A7W8Z2F8"/>
<name>A0A7W8Z2F8_9ACTN</name>
<feature type="transmembrane region" description="Helical" evidence="1">
    <location>
        <begin position="46"/>
        <end position="65"/>
    </location>
</feature>
<evidence type="ECO:0000313" key="2">
    <source>
        <dbReference type="EMBL" id="MBB5626194.1"/>
    </source>
</evidence>
<sequence>MSGRERIRLRPSRARCAHPAGMALRFAFGAAISVVAALVTDRWGPVTGGIFLAFPATLAATLTLIEHEEHRRLPVEQDARGAVLGAAGMIVFAVCVWALAPWLPAALVLVTSTAAWALVAVALYLLLQGRRDAG</sequence>
<keyword evidence="3" id="KW-1185">Reference proteome</keyword>
<gene>
    <name evidence="2" type="ORF">BJ981_001893</name>
</gene>
<comment type="caution">
    <text evidence="2">The sequence shown here is derived from an EMBL/GenBank/DDBJ whole genome shotgun (WGS) entry which is preliminary data.</text>
</comment>
<dbReference type="EMBL" id="JACHBR010000001">
    <property type="protein sequence ID" value="MBB5626194.1"/>
    <property type="molecule type" value="Genomic_DNA"/>
</dbReference>
<dbReference type="Proteomes" id="UP000588112">
    <property type="component" value="Unassembled WGS sequence"/>
</dbReference>
<dbReference type="Pfam" id="PF11345">
    <property type="entry name" value="DUF3147"/>
    <property type="match status" value="1"/>
</dbReference>
<dbReference type="RefSeq" id="WP_184610008.1">
    <property type="nucleotide sequence ID" value="NZ_BOOS01000063.1"/>
</dbReference>
<evidence type="ECO:0008006" key="4">
    <source>
        <dbReference type="Google" id="ProtNLM"/>
    </source>
</evidence>
<reference evidence="2 3" key="1">
    <citation type="submission" date="2020-08" db="EMBL/GenBank/DDBJ databases">
        <title>Sequencing the genomes of 1000 actinobacteria strains.</title>
        <authorList>
            <person name="Klenk H.-P."/>
        </authorList>
    </citation>
    <scope>NUCLEOTIDE SEQUENCE [LARGE SCALE GENOMIC DNA]</scope>
    <source>
        <strain evidence="2 3">DSM 45790</strain>
    </source>
</reference>
<keyword evidence="1" id="KW-0472">Membrane</keyword>